<sequence>MIHGEWIKAGTHIDLVGAYRKDMRECDGATVAKSQVYVDTWAGAQGEAGDLHQAIDEGCFNMDSIHGDLEQLTRREVFGRKNDSDITMFKSVGASLEDLAAAIVLWENLENN</sequence>
<gene>
    <name evidence="1" type="ORF">G5S32_20075</name>
</gene>
<dbReference type="Proteomes" id="UP000503003">
    <property type="component" value="Chromosome 2"/>
</dbReference>
<evidence type="ECO:0000313" key="1">
    <source>
        <dbReference type="EMBL" id="QIH44572.1"/>
    </source>
</evidence>
<dbReference type="InterPro" id="IPR003462">
    <property type="entry name" value="ODC_Mu_crystall"/>
</dbReference>
<reference evidence="1 2" key="1">
    <citation type="submission" date="2020-02" db="EMBL/GenBank/DDBJ databases">
        <title>A complete genome of a marine bacterium Vibrio sp. ZWAL4003 isolated from the mangrove sediment with the ability to degrade polysaccharides.</title>
        <authorList>
            <person name="Wu J."/>
            <person name="Qu W."/>
            <person name="Zeng R."/>
        </authorList>
    </citation>
    <scope>NUCLEOTIDE SEQUENCE [LARGE SCALE GENOMIC DNA]</scope>
    <source>
        <strain evidence="1 2">ZWAL4003</strain>
    </source>
</reference>
<dbReference type="Pfam" id="PF02423">
    <property type="entry name" value="OCD_Mu_crystall"/>
    <property type="match status" value="1"/>
</dbReference>
<dbReference type="GO" id="GO:0005737">
    <property type="term" value="C:cytoplasm"/>
    <property type="evidence" value="ECO:0007669"/>
    <property type="project" value="TreeGrafter"/>
</dbReference>
<organism evidence="1 2">
    <name type="scientific">Vibrio ziniensis</name>
    <dbReference type="NCBI Taxonomy" id="2711221"/>
    <lineage>
        <taxon>Bacteria</taxon>
        <taxon>Pseudomonadati</taxon>
        <taxon>Pseudomonadota</taxon>
        <taxon>Gammaproteobacteria</taxon>
        <taxon>Vibrionales</taxon>
        <taxon>Vibrionaceae</taxon>
        <taxon>Vibrio</taxon>
    </lineage>
</organism>
<evidence type="ECO:0008006" key="3">
    <source>
        <dbReference type="Google" id="ProtNLM"/>
    </source>
</evidence>
<keyword evidence="2" id="KW-1185">Reference proteome</keyword>
<dbReference type="KEGG" id="vzi:G5S32_20075"/>
<dbReference type="Gene3D" id="3.40.50.720">
    <property type="entry name" value="NAD(P)-binding Rossmann-like Domain"/>
    <property type="match status" value="1"/>
</dbReference>
<protein>
    <recommendedName>
        <fullName evidence="3">Ornithine cyclodeaminase</fullName>
    </recommendedName>
</protein>
<evidence type="ECO:0000313" key="2">
    <source>
        <dbReference type="Proteomes" id="UP000503003"/>
    </source>
</evidence>
<proteinExistence type="predicted"/>
<dbReference type="PANTHER" id="PTHR13812">
    <property type="entry name" value="KETIMINE REDUCTASE MU-CRYSTALLIN"/>
    <property type="match status" value="1"/>
</dbReference>
<dbReference type="InterPro" id="IPR036291">
    <property type="entry name" value="NAD(P)-bd_dom_sf"/>
</dbReference>
<accession>A0A6G7CR41</accession>
<dbReference type="AlphaFoldDB" id="A0A6G7CR41"/>
<dbReference type="EMBL" id="CP049332">
    <property type="protein sequence ID" value="QIH44572.1"/>
    <property type="molecule type" value="Genomic_DNA"/>
</dbReference>
<dbReference type="PANTHER" id="PTHR13812:SF19">
    <property type="entry name" value="KETIMINE REDUCTASE MU-CRYSTALLIN"/>
    <property type="match status" value="1"/>
</dbReference>
<name>A0A6G7CR41_9VIBR</name>
<dbReference type="SUPFAM" id="SSF51735">
    <property type="entry name" value="NAD(P)-binding Rossmann-fold domains"/>
    <property type="match status" value="1"/>
</dbReference>